<dbReference type="InterPro" id="IPR011011">
    <property type="entry name" value="Znf_FYVE_PHD"/>
</dbReference>
<name>A0A835YKQ4_9STRA</name>
<proteinExistence type="predicted"/>
<protein>
    <recommendedName>
        <fullName evidence="6">FYVE-type domain-containing protein</fullName>
    </recommendedName>
</protein>
<dbReference type="SMART" id="SM00064">
    <property type="entry name" value="FYVE"/>
    <property type="match status" value="1"/>
</dbReference>
<dbReference type="Pfam" id="PF04366">
    <property type="entry name" value="Ysc84"/>
    <property type="match status" value="1"/>
</dbReference>
<evidence type="ECO:0000256" key="1">
    <source>
        <dbReference type="ARBA" id="ARBA00022723"/>
    </source>
</evidence>
<dbReference type="PANTHER" id="PTHR15629:SF2">
    <property type="entry name" value="SH3 DOMAIN-CONTAINING YSC84-LIKE PROTEIN 1"/>
    <property type="match status" value="1"/>
</dbReference>
<feature type="region of interest" description="Disordered" evidence="5">
    <location>
        <begin position="1"/>
        <end position="132"/>
    </location>
</feature>
<feature type="domain" description="FYVE-type" evidence="6">
    <location>
        <begin position="251"/>
        <end position="333"/>
    </location>
</feature>
<evidence type="ECO:0000256" key="2">
    <source>
        <dbReference type="ARBA" id="ARBA00022771"/>
    </source>
</evidence>
<dbReference type="InterPro" id="IPR007461">
    <property type="entry name" value="Ysc84_actin-binding"/>
</dbReference>
<dbReference type="PANTHER" id="PTHR15629">
    <property type="entry name" value="SH3YL1 PROTEIN"/>
    <property type="match status" value="1"/>
</dbReference>
<feature type="compositionally biased region" description="Low complexity" evidence="5">
    <location>
        <begin position="116"/>
        <end position="127"/>
    </location>
</feature>
<dbReference type="InterPro" id="IPR017455">
    <property type="entry name" value="Znf_FYVE-rel"/>
</dbReference>
<feature type="compositionally biased region" description="Low complexity" evidence="5">
    <location>
        <begin position="29"/>
        <end position="64"/>
    </location>
</feature>
<dbReference type="OrthoDB" id="10255128at2759"/>
<dbReference type="AlphaFoldDB" id="A0A835YKQ4"/>
<accession>A0A835YKQ4</accession>
<evidence type="ECO:0000256" key="5">
    <source>
        <dbReference type="SAM" id="MobiDB-lite"/>
    </source>
</evidence>
<dbReference type="InterPro" id="IPR051702">
    <property type="entry name" value="SH3_domain_YSC84-like"/>
</dbReference>
<keyword evidence="3" id="KW-0862">Zinc</keyword>
<feature type="compositionally biased region" description="Polar residues" evidence="5">
    <location>
        <begin position="12"/>
        <end position="28"/>
    </location>
</feature>
<dbReference type="Proteomes" id="UP000664859">
    <property type="component" value="Unassembled WGS sequence"/>
</dbReference>
<dbReference type="InterPro" id="IPR013083">
    <property type="entry name" value="Znf_RING/FYVE/PHD"/>
</dbReference>
<reference evidence="7" key="1">
    <citation type="submission" date="2021-02" db="EMBL/GenBank/DDBJ databases">
        <title>First Annotated Genome of the Yellow-green Alga Tribonema minus.</title>
        <authorList>
            <person name="Mahan K.M."/>
        </authorList>
    </citation>
    <scope>NUCLEOTIDE SEQUENCE</scope>
    <source>
        <strain evidence="7">UTEX B ZZ1240</strain>
    </source>
</reference>
<keyword evidence="1" id="KW-0479">Metal-binding</keyword>
<evidence type="ECO:0000256" key="3">
    <source>
        <dbReference type="ARBA" id="ARBA00022833"/>
    </source>
</evidence>
<evidence type="ECO:0000259" key="6">
    <source>
        <dbReference type="PROSITE" id="PS50178"/>
    </source>
</evidence>
<dbReference type="GO" id="GO:0008270">
    <property type="term" value="F:zinc ion binding"/>
    <property type="evidence" value="ECO:0007669"/>
    <property type="project" value="UniProtKB-KW"/>
</dbReference>
<keyword evidence="2 4" id="KW-0863">Zinc-finger</keyword>
<keyword evidence="8" id="KW-1185">Reference proteome</keyword>
<dbReference type="Gene3D" id="3.30.40.10">
    <property type="entry name" value="Zinc/RING finger domain, C3HC4 (zinc finger)"/>
    <property type="match status" value="1"/>
</dbReference>
<dbReference type="EMBL" id="JAFCMP010000529">
    <property type="protein sequence ID" value="KAG5177137.1"/>
    <property type="molecule type" value="Genomic_DNA"/>
</dbReference>
<dbReference type="SUPFAM" id="SSF57903">
    <property type="entry name" value="FYVE/PHD zinc finger"/>
    <property type="match status" value="1"/>
</dbReference>
<sequence>MASAVEDGSLYKSFSNTSNKGVQSPITQSRRSSSASRTGSFFGPSPLNSPSSSSSGSSDGGSSSTTEHGLSAHSPRPPPSLARGGGGGGGRRKMRPRSPPPLRAKREGYPPPGPRPRAGSSGSSSSDDSLDKGHNALNSALIKATVLNKGHNALSSALIKGQWLAMAREASGSSIVSLGGGLWLGDRGRSYSTSSLAETVGLGGGGLTHLRTYVWAEDERASKCCGCARPFDLFCRRHHCFDLRTYVWAEDERASKCCGCARAFDLFCRRHHWAHTEDQGIANGDARGCGRIFCAGCSDRRLLVLDPLSAPGRRPADPRVPHRVCGRCYRDMLPSQAELIASISNAQRYNPLDEPAGAHWWKAHTPLAFTLGHEVRRSARALNRLAARLEASAARLQRRRGEPVACGCGGGGSGGGGAPAADALRADGHALLRGDLLAGARGIAVLGVLRAGFVCGAAIGRQASEFHIALHRSTAAATSARAGLCVARLPDGSWSAPSAVWMGGVSWGLQGGGGVTDYLLVLHNDAALELFQSRDQVSIGVEAGLALGGHGRQTEAALSVATGSLMRGQLREAQAMTAYSISKGLFAGLSVEARVVASRPGVNERFYGMQVDAGDLLRGKVTAPLAASALYEALSRVDRLLHQDLFAPPPPSAAPALKNE</sequence>
<comment type="caution">
    <text evidence="7">The sequence shown here is derived from an EMBL/GenBank/DDBJ whole genome shotgun (WGS) entry which is preliminary data.</text>
</comment>
<gene>
    <name evidence="7" type="ORF">JKP88DRAFT_350835</name>
</gene>
<dbReference type="PROSITE" id="PS50178">
    <property type="entry name" value="ZF_FYVE"/>
    <property type="match status" value="1"/>
</dbReference>
<organism evidence="7 8">
    <name type="scientific">Tribonema minus</name>
    <dbReference type="NCBI Taxonomy" id="303371"/>
    <lineage>
        <taxon>Eukaryota</taxon>
        <taxon>Sar</taxon>
        <taxon>Stramenopiles</taxon>
        <taxon>Ochrophyta</taxon>
        <taxon>PX clade</taxon>
        <taxon>Xanthophyceae</taxon>
        <taxon>Tribonematales</taxon>
        <taxon>Tribonemataceae</taxon>
        <taxon>Tribonema</taxon>
    </lineage>
</organism>
<dbReference type="InterPro" id="IPR000306">
    <property type="entry name" value="Znf_FYVE"/>
</dbReference>
<evidence type="ECO:0000313" key="8">
    <source>
        <dbReference type="Proteomes" id="UP000664859"/>
    </source>
</evidence>
<evidence type="ECO:0000256" key="4">
    <source>
        <dbReference type="PROSITE-ProRule" id="PRU00091"/>
    </source>
</evidence>
<dbReference type="GO" id="GO:0035091">
    <property type="term" value="F:phosphatidylinositol binding"/>
    <property type="evidence" value="ECO:0007669"/>
    <property type="project" value="TreeGrafter"/>
</dbReference>
<evidence type="ECO:0000313" key="7">
    <source>
        <dbReference type="EMBL" id="KAG5177137.1"/>
    </source>
</evidence>